<comment type="caution">
    <text evidence="2">The sequence shown here is derived from an EMBL/GenBank/DDBJ whole genome shotgun (WGS) entry which is preliminary data.</text>
</comment>
<evidence type="ECO:0000256" key="1">
    <source>
        <dbReference type="SAM" id="SignalP"/>
    </source>
</evidence>
<evidence type="ECO:0000313" key="3">
    <source>
        <dbReference type="Proteomes" id="UP001590951"/>
    </source>
</evidence>
<reference evidence="2 3" key="1">
    <citation type="submission" date="2024-09" db="EMBL/GenBank/DDBJ databases">
        <title>Rethinking Asexuality: The Enigmatic Case of Functional Sexual Genes in Lepraria (Stereocaulaceae).</title>
        <authorList>
            <person name="Doellman M."/>
            <person name="Sun Y."/>
            <person name="Barcenas-Pena A."/>
            <person name="Lumbsch H.T."/>
            <person name="Grewe F."/>
        </authorList>
    </citation>
    <scope>NUCLEOTIDE SEQUENCE [LARGE SCALE GENOMIC DNA]</scope>
    <source>
        <strain evidence="2 3">Grewe 0041</strain>
    </source>
</reference>
<dbReference type="Proteomes" id="UP001590951">
    <property type="component" value="Unassembled WGS sequence"/>
</dbReference>
<keyword evidence="1" id="KW-0732">Signal</keyword>
<accession>A0ABR4AX93</accession>
<feature type="signal peptide" evidence="1">
    <location>
        <begin position="1"/>
        <end position="21"/>
    </location>
</feature>
<feature type="chain" id="PRO_5045639532" description="AA1-like domain-containing protein" evidence="1">
    <location>
        <begin position="22"/>
        <end position="164"/>
    </location>
</feature>
<proteinExistence type="predicted"/>
<sequence length="164" mass="17806">MHSFQLLPLALLALAIPHTNVNNKRQSCSGEWNMQGFEAFQLPPGFTPAPTTPTPFNYTHLAFKLVDPTFGGSTVCEWFNLNGQGVLADGLSYLCGNNMSYQYFGESIDLQRTGVYCDNATYTLSGASGLSLECFELYGGQSCETVTQVNVGISLLEQEGPASR</sequence>
<evidence type="ECO:0008006" key="4">
    <source>
        <dbReference type="Google" id="ProtNLM"/>
    </source>
</evidence>
<keyword evidence="3" id="KW-1185">Reference proteome</keyword>
<gene>
    <name evidence="2" type="ORF">ABVK25_009488</name>
</gene>
<evidence type="ECO:0000313" key="2">
    <source>
        <dbReference type="EMBL" id="KAL2050261.1"/>
    </source>
</evidence>
<organism evidence="2 3">
    <name type="scientific">Lepraria finkii</name>
    <dbReference type="NCBI Taxonomy" id="1340010"/>
    <lineage>
        <taxon>Eukaryota</taxon>
        <taxon>Fungi</taxon>
        <taxon>Dikarya</taxon>
        <taxon>Ascomycota</taxon>
        <taxon>Pezizomycotina</taxon>
        <taxon>Lecanoromycetes</taxon>
        <taxon>OSLEUM clade</taxon>
        <taxon>Lecanoromycetidae</taxon>
        <taxon>Lecanorales</taxon>
        <taxon>Lecanorineae</taxon>
        <taxon>Stereocaulaceae</taxon>
        <taxon>Lepraria</taxon>
    </lineage>
</organism>
<protein>
    <recommendedName>
        <fullName evidence="4">AA1-like domain-containing protein</fullName>
    </recommendedName>
</protein>
<dbReference type="EMBL" id="JBHFEH010000050">
    <property type="protein sequence ID" value="KAL2050261.1"/>
    <property type="molecule type" value="Genomic_DNA"/>
</dbReference>
<name>A0ABR4AX93_9LECA</name>